<dbReference type="EMBL" id="CM011674">
    <property type="protein sequence ID" value="TMS22897.1"/>
    <property type="molecule type" value="Genomic_DNA"/>
</dbReference>
<proteinExistence type="predicted"/>
<dbReference type="Proteomes" id="UP000793456">
    <property type="component" value="Chromosome I"/>
</dbReference>
<evidence type="ECO:0000313" key="2">
    <source>
        <dbReference type="Proteomes" id="UP000793456"/>
    </source>
</evidence>
<accession>A0ACD3RTD7</accession>
<comment type="caution">
    <text evidence="1">The sequence shown here is derived from an EMBL/GenBank/DDBJ whole genome shotgun (WGS) entry which is preliminary data.</text>
</comment>
<evidence type="ECO:0000313" key="1">
    <source>
        <dbReference type="EMBL" id="TMS22897.1"/>
    </source>
</evidence>
<organism evidence="1 2">
    <name type="scientific">Larimichthys crocea</name>
    <name type="common">Large yellow croaker</name>
    <name type="synonym">Pseudosciaena crocea</name>
    <dbReference type="NCBI Taxonomy" id="215358"/>
    <lineage>
        <taxon>Eukaryota</taxon>
        <taxon>Metazoa</taxon>
        <taxon>Chordata</taxon>
        <taxon>Craniata</taxon>
        <taxon>Vertebrata</taxon>
        <taxon>Euteleostomi</taxon>
        <taxon>Actinopterygii</taxon>
        <taxon>Neopterygii</taxon>
        <taxon>Teleostei</taxon>
        <taxon>Neoteleostei</taxon>
        <taxon>Acanthomorphata</taxon>
        <taxon>Eupercaria</taxon>
        <taxon>Sciaenidae</taxon>
        <taxon>Larimichthys</taxon>
    </lineage>
</organism>
<reference evidence="1" key="1">
    <citation type="submission" date="2018-11" db="EMBL/GenBank/DDBJ databases">
        <title>The sequence and de novo assembly of Larimichthys crocea genome using PacBio and Hi-C technologies.</title>
        <authorList>
            <person name="Xu P."/>
            <person name="Chen B."/>
            <person name="Zhou Z."/>
            <person name="Ke Q."/>
            <person name="Wu Y."/>
            <person name="Bai H."/>
            <person name="Pu F."/>
        </authorList>
    </citation>
    <scope>NUCLEOTIDE SEQUENCE</scope>
    <source>
        <tissue evidence="1">Muscle</tissue>
    </source>
</reference>
<name>A0ACD3RTD7_LARCR</name>
<gene>
    <name evidence="1" type="ORF">E3U43_008203</name>
</gene>
<sequence>MRRMKPKEAPKKEKTTEIEEEKDVMVLHISNFERALSENKYLLVEFCKRTVEGIVEWMKRRSGPGALVLDSPDSAAQFIDSHKIAVVGFFDDLEGEAAKVFKEVVLDETDTEFALSSSPEVFQKYEVKANSAVLFKKFDDGRADFALSEDGKLDKTNFTSFIKQNSLELIIPFKQEMLFIVIDVTESLSHVLSYFGVSPSDAPTARIINMESGKKFNIPTEDLTPESLTQLCQEVVDGYCQALLSV</sequence>
<keyword evidence="2" id="KW-1185">Reference proteome</keyword>
<protein>
    <submittedName>
        <fullName evidence="1">Uncharacterized protein</fullName>
    </submittedName>
</protein>